<evidence type="ECO:0000313" key="8">
    <source>
        <dbReference type="EMBL" id="KAH7077276.1"/>
    </source>
</evidence>
<comment type="similarity">
    <text evidence="2">Belongs to the SVP26 family.</text>
</comment>
<reference evidence="8" key="1">
    <citation type="journal article" date="2021" name="Nat. Commun.">
        <title>Genetic determinants of endophytism in the Arabidopsis root mycobiome.</title>
        <authorList>
            <person name="Mesny F."/>
            <person name="Miyauchi S."/>
            <person name="Thiergart T."/>
            <person name="Pickel B."/>
            <person name="Atanasova L."/>
            <person name="Karlsson M."/>
            <person name="Huettel B."/>
            <person name="Barry K.W."/>
            <person name="Haridas S."/>
            <person name="Chen C."/>
            <person name="Bauer D."/>
            <person name="Andreopoulos W."/>
            <person name="Pangilinan J."/>
            <person name="LaButti K."/>
            <person name="Riley R."/>
            <person name="Lipzen A."/>
            <person name="Clum A."/>
            <person name="Drula E."/>
            <person name="Henrissat B."/>
            <person name="Kohler A."/>
            <person name="Grigoriev I.V."/>
            <person name="Martin F.M."/>
            <person name="Hacquard S."/>
        </authorList>
    </citation>
    <scope>NUCLEOTIDE SEQUENCE</scope>
    <source>
        <strain evidence="8">MPI-SDFR-AT-0120</strain>
    </source>
</reference>
<dbReference type="Pfam" id="PF04148">
    <property type="entry name" value="Erv26"/>
    <property type="match status" value="1"/>
</dbReference>
<keyword evidence="4 7" id="KW-1133">Transmembrane helix</keyword>
<evidence type="ECO:0000313" key="9">
    <source>
        <dbReference type="Proteomes" id="UP000813461"/>
    </source>
</evidence>
<accession>A0A8K0VV49</accession>
<evidence type="ECO:0000256" key="3">
    <source>
        <dbReference type="ARBA" id="ARBA00022692"/>
    </source>
</evidence>
<evidence type="ECO:0000256" key="4">
    <source>
        <dbReference type="ARBA" id="ARBA00022989"/>
    </source>
</evidence>
<gene>
    <name evidence="8" type="ORF">FB567DRAFT_451670</name>
</gene>
<organism evidence="8 9">
    <name type="scientific">Paraphoma chrysanthemicola</name>
    <dbReference type="NCBI Taxonomy" id="798071"/>
    <lineage>
        <taxon>Eukaryota</taxon>
        <taxon>Fungi</taxon>
        <taxon>Dikarya</taxon>
        <taxon>Ascomycota</taxon>
        <taxon>Pezizomycotina</taxon>
        <taxon>Dothideomycetes</taxon>
        <taxon>Pleosporomycetidae</taxon>
        <taxon>Pleosporales</taxon>
        <taxon>Pleosporineae</taxon>
        <taxon>Phaeosphaeriaceae</taxon>
        <taxon>Paraphoma</taxon>
    </lineage>
</organism>
<dbReference type="PANTHER" id="PTHR13144">
    <property type="entry name" value="TEX261 PROTEIN"/>
    <property type="match status" value="1"/>
</dbReference>
<dbReference type="GO" id="GO:0005789">
    <property type="term" value="C:endoplasmic reticulum membrane"/>
    <property type="evidence" value="ECO:0007669"/>
    <property type="project" value="TreeGrafter"/>
</dbReference>
<dbReference type="GO" id="GO:0097020">
    <property type="term" value="F:COPII receptor activity"/>
    <property type="evidence" value="ECO:0007669"/>
    <property type="project" value="InterPro"/>
</dbReference>
<feature type="transmembrane region" description="Helical" evidence="7">
    <location>
        <begin position="141"/>
        <end position="160"/>
    </location>
</feature>
<dbReference type="GO" id="GO:0006888">
    <property type="term" value="P:endoplasmic reticulum to Golgi vesicle-mediated transport"/>
    <property type="evidence" value="ECO:0007669"/>
    <property type="project" value="InterPro"/>
</dbReference>
<keyword evidence="3 7" id="KW-0812">Transmembrane</keyword>
<evidence type="ECO:0000256" key="5">
    <source>
        <dbReference type="ARBA" id="ARBA00023136"/>
    </source>
</evidence>
<dbReference type="PANTHER" id="PTHR13144:SF0">
    <property type="entry name" value="PROTEIN TEX261"/>
    <property type="match status" value="1"/>
</dbReference>
<proteinExistence type="inferred from homology"/>
<evidence type="ECO:0000256" key="2">
    <source>
        <dbReference type="ARBA" id="ARBA00008096"/>
    </source>
</evidence>
<evidence type="ECO:0000256" key="1">
    <source>
        <dbReference type="ARBA" id="ARBA00004141"/>
    </source>
</evidence>
<comment type="caution">
    <text evidence="8">The sequence shown here is derived from an EMBL/GenBank/DDBJ whole genome shotgun (WGS) entry which is preliminary data.</text>
</comment>
<feature type="compositionally biased region" description="Basic and acidic residues" evidence="6">
    <location>
        <begin position="454"/>
        <end position="482"/>
    </location>
</feature>
<dbReference type="Proteomes" id="UP000813461">
    <property type="component" value="Unassembled WGS sequence"/>
</dbReference>
<feature type="transmembrane region" description="Helical" evidence="7">
    <location>
        <begin position="49"/>
        <end position="80"/>
    </location>
</feature>
<name>A0A8K0VV49_9PLEO</name>
<dbReference type="EMBL" id="JAGMVJ010000018">
    <property type="protein sequence ID" value="KAH7077276.1"/>
    <property type="molecule type" value="Genomic_DNA"/>
</dbReference>
<evidence type="ECO:0000256" key="6">
    <source>
        <dbReference type="SAM" id="MobiDB-lite"/>
    </source>
</evidence>
<keyword evidence="5 7" id="KW-0472">Membrane</keyword>
<dbReference type="GO" id="GO:0030134">
    <property type="term" value="C:COPII-coated ER to Golgi transport vesicle"/>
    <property type="evidence" value="ECO:0007669"/>
    <property type="project" value="TreeGrafter"/>
</dbReference>
<comment type="subcellular location">
    <subcellularLocation>
        <location evidence="1">Membrane</location>
        <topology evidence="1">Multi-pass membrane protein</topology>
    </subcellularLocation>
</comment>
<protein>
    <submittedName>
        <fullName evidence="8">Transmembrane adaptor Erv26-domain-containing protein</fullName>
    </submittedName>
</protein>
<feature type="transmembrane region" description="Helical" evidence="7">
    <location>
        <begin position="92"/>
        <end position="112"/>
    </location>
</feature>
<dbReference type="InterPro" id="IPR007277">
    <property type="entry name" value="Svp26/Tex261"/>
</dbReference>
<dbReference type="GO" id="GO:0000139">
    <property type="term" value="C:Golgi membrane"/>
    <property type="evidence" value="ECO:0007669"/>
    <property type="project" value="TreeGrafter"/>
</dbReference>
<dbReference type="AlphaFoldDB" id="A0A8K0VV49"/>
<sequence>MWILPLLGYVGVVLGFMFLTLAIASGLYYLSELVEEHTVLAKKLLYRLIYGVVGLQVLLLVVDGFPIGLSALSVVSHVVYAQNLRRFPIVKLTDPLFLLSCALVIANHYLWFRHFSVPPPSSAYSSYPYSRDANIPSFTEIASYFGLCVWLVPFALFVSLSASENVLPSMGSEYATGDGSSYITPGKAPDSFGSATAVPGMEGKRRARSGTNAGLAKQVVTGVREWAPHPDPPTLVNLPPHFHPILVDRLVNFIYTSEYDFHPTNKETIDLAATNFNFYNATFIPPDASSSPTVTALMGIRNYIFHLHIYTLAESLSYPSLQLTAFSHLVTLLIKTRSLHPHDLIALVNATFAPLGTPTRICSDADNVLQTLVVAAVILHEAKDWSFTPEYMHEFTHALQAPEYAGFWNMYEKVKQENADVLKKTKARRAAEERQAVRVAREKNAVTAPRSPRKGKDGGISKSERGKKRVEGQGRGKWEEEG</sequence>
<feature type="region of interest" description="Disordered" evidence="6">
    <location>
        <begin position="433"/>
        <end position="482"/>
    </location>
</feature>
<feature type="compositionally biased region" description="Basic and acidic residues" evidence="6">
    <location>
        <begin position="433"/>
        <end position="444"/>
    </location>
</feature>
<feature type="transmembrane region" description="Helical" evidence="7">
    <location>
        <begin position="7"/>
        <end position="29"/>
    </location>
</feature>
<evidence type="ECO:0000256" key="7">
    <source>
        <dbReference type="SAM" id="Phobius"/>
    </source>
</evidence>
<keyword evidence="9" id="KW-1185">Reference proteome</keyword>
<dbReference type="OrthoDB" id="28257at2759"/>